<dbReference type="PIRSF" id="PIRSF036409">
    <property type="entry name" value="EutP_PduV"/>
    <property type="match status" value="1"/>
</dbReference>
<keyword evidence="1" id="KW-0547">Nucleotide-binding</keyword>
<sequence>MKKVMFIGPVFAGKTTLKQAIYGEDIAYDKTQAVDFFDDVIDTPGEFIQHRYYYSSIQNLSTEVDLIAFVSSATDTSQIFSPGFAHSLVKPCIGIITKVDISSTEEIKLVEDNLKQAGVTDIFKVSSLNRDGIDALLDFLNKEED</sequence>
<dbReference type="PANTHER" id="PTHR40453">
    <property type="entry name" value="PROTEIN YOEF"/>
    <property type="match status" value="1"/>
</dbReference>
<organism evidence="2 3">
    <name type="scientific">Fundicoccus culcitae</name>
    <dbReference type="NCBI Taxonomy" id="2969821"/>
    <lineage>
        <taxon>Bacteria</taxon>
        <taxon>Bacillati</taxon>
        <taxon>Bacillota</taxon>
        <taxon>Bacilli</taxon>
        <taxon>Lactobacillales</taxon>
        <taxon>Aerococcaceae</taxon>
        <taxon>Fundicoccus</taxon>
    </lineage>
</organism>
<accession>A0ABY5P3S7</accession>
<evidence type="ECO:0000256" key="1">
    <source>
        <dbReference type="PIRNR" id="PIRNR036409"/>
    </source>
</evidence>
<dbReference type="Pfam" id="PF10662">
    <property type="entry name" value="PduV-EutP"/>
    <property type="match status" value="1"/>
</dbReference>
<dbReference type="SUPFAM" id="SSF52540">
    <property type="entry name" value="P-loop containing nucleoside triphosphate hydrolases"/>
    <property type="match status" value="1"/>
</dbReference>
<dbReference type="Proteomes" id="UP001315967">
    <property type="component" value="Chromosome"/>
</dbReference>
<dbReference type="InterPro" id="IPR027417">
    <property type="entry name" value="P-loop_NTPase"/>
</dbReference>
<proteinExistence type="inferred from homology"/>
<dbReference type="RefSeq" id="WP_313792820.1">
    <property type="nucleotide sequence ID" value="NZ_CP102453.1"/>
</dbReference>
<protein>
    <submittedName>
        <fullName evidence="2">EutP/PduV family microcompartment system protein</fullName>
    </submittedName>
</protein>
<dbReference type="InterPro" id="IPR012381">
    <property type="entry name" value="EutP_PduV"/>
</dbReference>
<keyword evidence="3" id="KW-1185">Reference proteome</keyword>
<dbReference type="Gene3D" id="3.40.50.300">
    <property type="entry name" value="P-loop containing nucleotide triphosphate hydrolases"/>
    <property type="match status" value="1"/>
</dbReference>
<evidence type="ECO:0000313" key="3">
    <source>
        <dbReference type="Proteomes" id="UP001315967"/>
    </source>
</evidence>
<evidence type="ECO:0000313" key="2">
    <source>
        <dbReference type="EMBL" id="UUX33319.1"/>
    </source>
</evidence>
<dbReference type="EMBL" id="CP102453">
    <property type="protein sequence ID" value="UUX33319.1"/>
    <property type="molecule type" value="Genomic_DNA"/>
</dbReference>
<name>A0ABY5P3S7_9LACT</name>
<gene>
    <name evidence="2" type="ORF">NRE15_10465</name>
</gene>
<comment type="similarity">
    <text evidence="1">Belongs to the EutP/PduV family.</text>
</comment>
<dbReference type="NCBIfam" id="TIGR02528">
    <property type="entry name" value="EutP"/>
    <property type="match status" value="1"/>
</dbReference>
<dbReference type="PANTHER" id="PTHR40453:SF1">
    <property type="entry name" value="PROTEIN YOEF"/>
    <property type="match status" value="1"/>
</dbReference>
<reference evidence="2 3" key="1">
    <citation type="submission" date="2022-08" db="EMBL/GenBank/DDBJ databases">
        <title>Aerococcaceae sp. nov isolated from spoiled eye mask.</title>
        <authorList>
            <person name="Zhou G."/>
            <person name="Xie X.-B."/>
            <person name="Shi Q.-S."/>
            <person name="Wang Y.-S."/>
            <person name="Wen X."/>
            <person name="Peng H."/>
            <person name="Yang X.-J."/>
            <person name="Tao H.-B."/>
            <person name="Huang X.-M."/>
        </authorList>
    </citation>
    <scope>NUCLEOTIDE SEQUENCE [LARGE SCALE GENOMIC DNA]</scope>
    <source>
        <strain evidence="3">DM20194951</strain>
    </source>
</reference>